<dbReference type="EMBL" id="JACYCD010000048">
    <property type="protein sequence ID" value="KAF8709560.1"/>
    <property type="molecule type" value="Genomic_DNA"/>
</dbReference>
<organism evidence="1 3">
    <name type="scientific">Rhizoctonia solani</name>
    <dbReference type="NCBI Taxonomy" id="456999"/>
    <lineage>
        <taxon>Eukaryota</taxon>
        <taxon>Fungi</taxon>
        <taxon>Dikarya</taxon>
        <taxon>Basidiomycota</taxon>
        <taxon>Agaricomycotina</taxon>
        <taxon>Agaricomycetes</taxon>
        <taxon>Cantharellales</taxon>
        <taxon>Ceratobasidiaceae</taxon>
        <taxon>Rhizoctonia</taxon>
    </lineage>
</organism>
<dbReference type="Proteomes" id="UP000650582">
    <property type="component" value="Unassembled WGS sequence"/>
</dbReference>
<dbReference type="Proteomes" id="UP000602905">
    <property type="component" value="Unassembled WGS sequence"/>
</dbReference>
<gene>
    <name evidence="2" type="ORF">RHS03_03017</name>
    <name evidence="1" type="ORF">RHS04_03363</name>
</gene>
<name>A0A8H7HBE3_9AGAM</name>
<reference evidence="1" key="1">
    <citation type="submission" date="2020-09" db="EMBL/GenBank/DDBJ databases">
        <title>Comparative genome analyses of four rice-infecting Rhizoctonia solani isolates reveal extensive enrichment of homogalacturonan modification genes.</title>
        <authorList>
            <person name="Lee D.-Y."/>
            <person name="Jeon J."/>
            <person name="Kim K.-T."/>
            <person name="Cheong K."/>
            <person name="Song H."/>
            <person name="Choi G."/>
            <person name="Ko J."/>
            <person name="Opiyo S.O."/>
            <person name="Zuo S."/>
            <person name="Madhav S."/>
            <person name="Lee Y.-H."/>
            <person name="Wang G.-L."/>
        </authorList>
    </citation>
    <scope>NUCLEOTIDE SEQUENCE</scope>
    <source>
        <strain evidence="2">AG1-IA WGL</strain>
        <strain evidence="1">AG1-IA YN-7</strain>
    </source>
</reference>
<dbReference type="AlphaFoldDB" id="A0A8H7HBE3"/>
<proteinExistence type="predicted"/>
<sequence>MPIDAPLQIYPFASAIDTPLPKAEKTLSIMRDSCPEYIPVPEASVVLPKYNEEGIEQWHKSHGAWVN</sequence>
<evidence type="ECO:0000313" key="1">
    <source>
        <dbReference type="EMBL" id="KAF8681170.1"/>
    </source>
</evidence>
<evidence type="ECO:0000313" key="2">
    <source>
        <dbReference type="EMBL" id="KAF8709560.1"/>
    </source>
</evidence>
<evidence type="ECO:0000313" key="3">
    <source>
        <dbReference type="Proteomes" id="UP000650582"/>
    </source>
</evidence>
<protein>
    <submittedName>
        <fullName evidence="1">Uncharacterized protein</fullName>
    </submittedName>
</protein>
<dbReference type="EMBL" id="JACYCC010000036">
    <property type="protein sequence ID" value="KAF8681170.1"/>
    <property type="molecule type" value="Genomic_DNA"/>
</dbReference>
<comment type="caution">
    <text evidence="1">The sequence shown here is derived from an EMBL/GenBank/DDBJ whole genome shotgun (WGS) entry which is preliminary data.</text>
</comment>
<accession>A0A8H7HBE3</accession>
<dbReference type="OrthoDB" id="406544at2759"/>